<comment type="caution">
    <text evidence="1">The sequence shown here is derived from an EMBL/GenBank/DDBJ whole genome shotgun (WGS) entry which is preliminary data.</text>
</comment>
<dbReference type="EMBL" id="AEQV01000037">
    <property type="protein sequence ID" value="EGD10231.1"/>
    <property type="molecule type" value="Genomic_DNA"/>
</dbReference>
<sequence>MLDGLYLSCSPALETPNAICKHLAFAHTHLSNGFLAQIHAMSVAFGEYRSRLFLMVGLATVVSG</sequence>
<proteinExistence type="predicted"/>
<organism evidence="1 2">
    <name type="scientific">Xanthomonas vesicatoria ATCC 35937</name>
    <dbReference type="NCBI Taxonomy" id="925775"/>
    <lineage>
        <taxon>Bacteria</taxon>
        <taxon>Pseudomonadati</taxon>
        <taxon>Pseudomonadota</taxon>
        <taxon>Gammaproteobacteria</taxon>
        <taxon>Lysobacterales</taxon>
        <taxon>Lysobacteraceae</taxon>
        <taxon>Xanthomonas</taxon>
    </lineage>
</organism>
<evidence type="ECO:0000313" key="2">
    <source>
        <dbReference type="Proteomes" id="UP000003299"/>
    </source>
</evidence>
<accession>F0BBD8</accession>
<reference evidence="1 2" key="1">
    <citation type="journal article" date="2011" name="BMC Genomics">
        <title>Comparative genomics reveals diversity among xanthomonads infecting tomato and pepper.</title>
        <authorList>
            <person name="Potnis N."/>
            <person name="Krasileva K."/>
            <person name="Chow V."/>
            <person name="Almeida N.F."/>
            <person name="Patil P.B."/>
            <person name="Ryan R.P."/>
            <person name="Sharlach M."/>
            <person name="Behlau F."/>
            <person name="Dow J.M."/>
            <person name="Momol M.T."/>
            <person name="White F.F."/>
            <person name="Preston J.F."/>
            <person name="Vinatzer B.A."/>
            <person name="Koebnik R."/>
            <person name="Setubal J.C."/>
            <person name="Norman D.J."/>
            <person name="Staskawicz B.J."/>
            <person name="Jones J.B."/>
        </authorList>
    </citation>
    <scope>NUCLEOTIDE SEQUENCE [LARGE SCALE GENOMIC DNA]</scope>
    <source>
        <strain evidence="1 2">ATCC 35937</strain>
    </source>
</reference>
<name>F0BBD8_9XANT</name>
<protein>
    <submittedName>
        <fullName evidence="1">Uncharacterized protein</fullName>
    </submittedName>
</protein>
<gene>
    <name evidence="1" type="ORF">XVE_1408</name>
</gene>
<dbReference type="AlphaFoldDB" id="F0BBD8"/>
<dbReference type="Proteomes" id="UP000003299">
    <property type="component" value="Unassembled WGS sequence"/>
</dbReference>
<evidence type="ECO:0000313" key="1">
    <source>
        <dbReference type="EMBL" id="EGD10231.1"/>
    </source>
</evidence>